<dbReference type="Pfam" id="PF05970">
    <property type="entry name" value="PIF1"/>
    <property type="match status" value="1"/>
</dbReference>
<dbReference type="PANTHER" id="PTHR47642">
    <property type="entry name" value="ATP-DEPENDENT DNA HELICASE"/>
    <property type="match status" value="1"/>
</dbReference>
<keyword evidence="5" id="KW-1185">Reference proteome</keyword>
<evidence type="ECO:0000259" key="2">
    <source>
        <dbReference type="Pfam" id="PF05970"/>
    </source>
</evidence>
<evidence type="ECO:0000313" key="5">
    <source>
        <dbReference type="Proteomes" id="UP000830198"/>
    </source>
</evidence>
<dbReference type="RefSeq" id="WP_247814844.1">
    <property type="nucleotide sequence ID" value="NZ_CP095855.1"/>
</dbReference>
<dbReference type="Gene3D" id="3.40.50.300">
    <property type="entry name" value="P-loop containing nucleotide triphosphate hydrolases"/>
    <property type="match status" value="2"/>
</dbReference>
<accession>A0ABY4I988</accession>
<dbReference type="InterPro" id="IPR027417">
    <property type="entry name" value="P-loop_NTPase"/>
</dbReference>
<feature type="domain" description="Helicase Helix-turn-helix" evidence="3">
    <location>
        <begin position="644"/>
        <end position="729"/>
    </location>
</feature>
<evidence type="ECO:0000259" key="3">
    <source>
        <dbReference type="Pfam" id="PF14493"/>
    </source>
</evidence>
<dbReference type="InterPro" id="IPR029491">
    <property type="entry name" value="Helicase_HTH"/>
</dbReference>
<dbReference type="Pfam" id="PF14493">
    <property type="entry name" value="HTH_40"/>
    <property type="match status" value="1"/>
</dbReference>
<dbReference type="InterPro" id="IPR010285">
    <property type="entry name" value="DNA_helicase_pif1-like_DEAD"/>
</dbReference>
<feature type="domain" description="DNA helicase Pif1-like DEAD-box helicase" evidence="2">
    <location>
        <begin position="17"/>
        <end position="221"/>
    </location>
</feature>
<evidence type="ECO:0000256" key="1">
    <source>
        <dbReference type="SAM" id="MobiDB-lite"/>
    </source>
</evidence>
<dbReference type="Proteomes" id="UP000830198">
    <property type="component" value="Chromosome"/>
</dbReference>
<sequence>MSQPDSNNRMFHLAADYINHTNRHIFLTGKAGTGKTTFLKYIRQHTAKNTVVVAPTGVAAINAGGVTMHSFFQLPFGPYIPTGAHLFGVDNGVTDAHALFRNIRFNHDKKELLREMELLIIDEVSMVRADTLDAIDAILRHFRNQPLLPFGGVQVLYIGDLFQLPPVMPDEQWRLLKDCYESVFFFHARVMQQAPPLFIELNKIYRQNEAAFINLLNGVRNSTLDWDDLDTLNQRYLPHFTGEGDQYIVLTTHNRRADEINNARLAAMPGSIHTFTGEIKGDFSDKALPTDMDLRIKPGAQVMFIKNDVAEPRRYFNGKLATVKEILPDDKIVVTLANSGETLVLEKETWRNIRYSWNKTEGMVDEEEIGSFTQYPIRLAWAITIHKSQGLTFEKAIIDAGNAFAPGQVYVALSRCTSLEGLVLHSRIHPGAIRTDEQVLAFSSRFHKEEELEMLLEGEKMVFWAEQLLKLFSAEKILAELQLHAAWLRDKKMVGMESAVTLSRNLQQRAAQLHEVGLKFRQQLDPLLKEVLQTGNTALLSERVGKAVAYFTNEMYESFIQPVRRERDIVKDIPKIKKYVLQLSGLEHFLWSRLQLFADASYGNVKFNTGLPDYETLRRPPAEEKEKVKEKAAKKTREAGDSRRGTLELFLAGKTLQEIAVERGLAMSTIESHLADCVANDELQLNRFMDEKKIALILPVVKELGATASAPVKARLGESVSWAEIRAVQAHYRKTME</sequence>
<protein>
    <submittedName>
        <fullName evidence="4">Helix-turn-helix domain-containing protein</fullName>
    </submittedName>
</protein>
<gene>
    <name evidence="4" type="ORF">MYF79_15335</name>
</gene>
<dbReference type="CDD" id="cd18809">
    <property type="entry name" value="SF1_C_RecD"/>
    <property type="match status" value="1"/>
</dbReference>
<feature type="region of interest" description="Disordered" evidence="1">
    <location>
        <begin position="616"/>
        <end position="638"/>
    </location>
</feature>
<dbReference type="InterPro" id="IPR051055">
    <property type="entry name" value="PIF1_helicase"/>
</dbReference>
<organism evidence="4 5">
    <name type="scientific">Chitinophaga filiformis</name>
    <name type="common">Myxococcus filiformis</name>
    <name type="synonym">Flexibacter filiformis</name>
    <dbReference type="NCBI Taxonomy" id="104663"/>
    <lineage>
        <taxon>Bacteria</taxon>
        <taxon>Pseudomonadati</taxon>
        <taxon>Bacteroidota</taxon>
        <taxon>Chitinophagia</taxon>
        <taxon>Chitinophagales</taxon>
        <taxon>Chitinophagaceae</taxon>
        <taxon>Chitinophaga</taxon>
    </lineage>
</organism>
<dbReference type="PANTHER" id="PTHR47642:SF7">
    <property type="entry name" value="ATP-DEPENDENT DNA HELICASE PIF1"/>
    <property type="match status" value="1"/>
</dbReference>
<dbReference type="EMBL" id="CP095855">
    <property type="protein sequence ID" value="UPK72664.1"/>
    <property type="molecule type" value="Genomic_DNA"/>
</dbReference>
<evidence type="ECO:0000313" key="4">
    <source>
        <dbReference type="EMBL" id="UPK72664.1"/>
    </source>
</evidence>
<proteinExistence type="predicted"/>
<dbReference type="SUPFAM" id="SSF52540">
    <property type="entry name" value="P-loop containing nucleoside triphosphate hydrolases"/>
    <property type="match status" value="2"/>
</dbReference>
<name>A0ABY4I988_CHIFI</name>
<reference evidence="4 5" key="1">
    <citation type="submission" date="2022-04" db="EMBL/GenBank/DDBJ databases">
        <title>The arsenic-methylating capacity of Chitinophaga filiformis YT5 during chitin decomposition.</title>
        <authorList>
            <person name="Chen G."/>
            <person name="Liang Y."/>
        </authorList>
    </citation>
    <scope>NUCLEOTIDE SEQUENCE [LARGE SCALE GENOMIC DNA]</scope>
    <source>
        <strain evidence="4 5">YT5</strain>
    </source>
</reference>